<evidence type="ECO:0000313" key="2">
    <source>
        <dbReference type="EMBL" id="RLE14715.1"/>
    </source>
</evidence>
<organism evidence="2 3">
    <name type="scientific">Aerophobetes bacterium</name>
    <dbReference type="NCBI Taxonomy" id="2030807"/>
    <lineage>
        <taxon>Bacteria</taxon>
        <taxon>Candidatus Aerophobota</taxon>
    </lineage>
</organism>
<comment type="caution">
    <text evidence="2">The sequence shown here is derived from an EMBL/GenBank/DDBJ whole genome shotgun (WGS) entry which is preliminary data.</text>
</comment>
<reference evidence="2 3" key="1">
    <citation type="submission" date="2018-06" db="EMBL/GenBank/DDBJ databases">
        <title>Extensive metabolic versatility and redundancy in microbially diverse, dynamic hydrothermal sediments.</title>
        <authorList>
            <person name="Dombrowski N."/>
            <person name="Teske A."/>
            <person name="Baker B.J."/>
        </authorList>
    </citation>
    <scope>NUCLEOTIDE SEQUENCE [LARGE SCALE GENOMIC DNA]</scope>
    <source>
        <strain evidence="2">B3_G15</strain>
    </source>
</reference>
<dbReference type="InterPro" id="IPR036866">
    <property type="entry name" value="RibonucZ/Hydroxyglut_hydro"/>
</dbReference>
<dbReference type="CDD" id="cd07741">
    <property type="entry name" value="metallo-hydrolase-like_MBL-fold"/>
    <property type="match status" value="1"/>
</dbReference>
<name>A0A662DGU4_UNCAE</name>
<protein>
    <recommendedName>
        <fullName evidence="1">Metallo-beta-lactamase domain-containing protein</fullName>
    </recommendedName>
</protein>
<dbReference type="Gene3D" id="3.60.15.10">
    <property type="entry name" value="Ribonuclease Z/Hydroxyacylglutathione hydrolase-like"/>
    <property type="match status" value="1"/>
</dbReference>
<feature type="domain" description="Metallo-beta-lactamase" evidence="1">
    <location>
        <begin position="8"/>
        <end position="192"/>
    </location>
</feature>
<dbReference type="EMBL" id="QMQA01000032">
    <property type="protein sequence ID" value="RLE14715.1"/>
    <property type="molecule type" value="Genomic_DNA"/>
</dbReference>
<dbReference type="SUPFAM" id="SSF56281">
    <property type="entry name" value="Metallo-hydrolase/oxidoreductase"/>
    <property type="match status" value="1"/>
</dbReference>
<accession>A0A662DGU4</accession>
<dbReference type="Pfam" id="PF12706">
    <property type="entry name" value="Lactamase_B_2"/>
    <property type="match status" value="1"/>
</dbReference>
<dbReference type="Proteomes" id="UP000280417">
    <property type="component" value="Unassembled WGS sequence"/>
</dbReference>
<evidence type="ECO:0000259" key="1">
    <source>
        <dbReference type="Pfam" id="PF12706"/>
    </source>
</evidence>
<dbReference type="AlphaFoldDB" id="A0A662DGU4"/>
<dbReference type="PANTHER" id="PTHR42663:SF6">
    <property type="entry name" value="HYDROLASE C777.06C-RELATED"/>
    <property type="match status" value="1"/>
</dbReference>
<dbReference type="InterPro" id="IPR001279">
    <property type="entry name" value="Metallo-B-lactamas"/>
</dbReference>
<proteinExistence type="predicted"/>
<dbReference type="PANTHER" id="PTHR42663">
    <property type="entry name" value="HYDROLASE C777.06C-RELATED-RELATED"/>
    <property type="match status" value="1"/>
</dbReference>
<gene>
    <name evidence="2" type="ORF">DRJ04_01860</name>
</gene>
<evidence type="ECO:0000313" key="3">
    <source>
        <dbReference type="Proteomes" id="UP000280417"/>
    </source>
</evidence>
<sequence>MWFSLNDTNILIDPGPGSLVRCARSRPRLDPTKLDAIILTHKHLDHSGDINVMIEAMTEGGFKKRGALFVPQDALEGEDAVIFHYLRDFPERIEILKEKTTYSLKDISFTTPVRHEHGVETYGLNINFKGLSVSLITDTRYFEGLERHYPGKIIIINVVRFKPREDVDHLSLEDAEKIINFNKPKLAILTHFGMTMLQKKPWEVAQNLQKKLGTEVIAASDGMEINLDEYAE</sequence>